<accession>A0A061F9M1</accession>
<evidence type="ECO:0000313" key="2">
    <source>
        <dbReference type="Proteomes" id="UP000026915"/>
    </source>
</evidence>
<dbReference type="EMBL" id="CM001883">
    <property type="protein sequence ID" value="EOY11164.1"/>
    <property type="molecule type" value="Genomic_DNA"/>
</dbReference>
<sequence length="54" mass="6347">MRCTIAWAWRNPPNTSLSMFLRVALQREHGTHESMYVFKGCITARARHASYDMF</sequence>
<dbReference type="Gramene" id="EOY11164">
    <property type="protein sequence ID" value="EOY11164"/>
    <property type="gene ID" value="TCM_026427"/>
</dbReference>
<dbReference type="Proteomes" id="UP000026915">
    <property type="component" value="Chromosome 5"/>
</dbReference>
<protein>
    <submittedName>
        <fullName evidence="1">Uncharacterized protein</fullName>
    </submittedName>
</protein>
<keyword evidence="2" id="KW-1185">Reference proteome</keyword>
<dbReference type="AlphaFoldDB" id="A0A061F9M1"/>
<evidence type="ECO:0000313" key="1">
    <source>
        <dbReference type="EMBL" id="EOY11164.1"/>
    </source>
</evidence>
<gene>
    <name evidence="1" type="ORF">TCM_026427</name>
</gene>
<reference evidence="1 2" key="1">
    <citation type="journal article" date="2013" name="Genome Biol.">
        <title>The genome sequence of the most widely cultivated cacao type and its use to identify candidate genes regulating pod color.</title>
        <authorList>
            <person name="Motamayor J.C."/>
            <person name="Mockaitis K."/>
            <person name="Schmutz J."/>
            <person name="Haiminen N."/>
            <person name="Iii D.L."/>
            <person name="Cornejo O."/>
            <person name="Findley S.D."/>
            <person name="Zheng P."/>
            <person name="Utro F."/>
            <person name="Royaert S."/>
            <person name="Saski C."/>
            <person name="Jenkins J."/>
            <person name="Podicheti R."/>
            <person name="Zhao M."/>
            <person name="Scheffler B.E."/>
            <person name="Stack J.C."/>
            <person name="Feltus F.A."/>
            <person name="Mustiga G.M."/>
            <person name="Amores F."/>
            <person name="Phillips W."/>
            <person name="Marelli J.P."/>
            <person name="May G.D."/>
            <person name="Shapiro H."/>
            <person name="Ma J."/>
            <person name="Bustamante C.D."/>
            <person name="Schnell R.J."/>
            <person name="Main D."/>
            <person name="Gilbert D."/>
            <person name="Parida L."/>
            <person name="Kuhn D.N."/>
        </authorList>
    </citation>
    <scope>NUCLEOTIDE SEQUENCE [LARGE SCALE GENOMIC DNA]</scope>
    <source>
        <strain evidence="2">cv. Matina 1-6</strain>
    </source>
</reference>
<dbReference type="InParanoid" id="A0A061F9M1"/>
<name>A0A061F9M1_THECC</name>
<dbReference type="HOGENOM" id="CLU_3054247_0_0_1"/>
<proteinExistence type="predicted"/>
<organism evidence="1 2">
    <name type="scientific">Theobroma cacao</name>
    <name type="common">Cacao</name>
    <name type="synonym">Cocoa</name>
    <dbReference type="NCBI Taxonomy" id="3641"/>
    <lineage>
        <taxon>Eukaryota</taxon>
        <taxon>Viridiplantae</taxon>
        <taxon>Streptophyta</taxon>
        <taxon>Embryophyta</taxon>
        <taxon>Tracheophyta</taxon>
        <taxon>Spermatophyta</taxon>
        <taxon>Magnoliopsida</taxon>
        <taxon>eudicotyledons</taxon>
        <taxon>Gunneridae</taxon>
        <taxon>Pentapetalae</taxon>
        <taxon>rosids</taxon>
        <taxon>malvids</taxon>
        <taxon>Malvales</taxon>
        <taxon>Malvaceae</taxon>
        <taxon>Byttnerioideae</taxon>
        <taxon>Theobroma</taxon>
    </lineage>
</organism>